<gene>
    <name evidence="1" type="ORF">FQ019_00840</name>
</gene>
<evidence type="ECO:0008006" key="3">
    <source>
        <dbReference type="Google" id="ProtNLM"/>
    </source>
</evidence>
<reference evidence="1 2" key="1">
    <citation type="submission" date="2019-07" db="EMBL/GenBank/DDBJ databases">
        <title>Draft genome of two Muricauda strains isolated from deep sea.</title>
        <authorList>
            <person name="Sun C."/>
        </authorList>
    </citation>
    <scope>NUCLEOTIDE SEQUENCE [LARGE SCALE GENOMIC DNA]</scope>
    <source>
        <strain evidence="1 2">NH166</strain>
    </source>
</reference>
<comment type="caution">
    <text evidence="1">The sequence shown here is derived from an EMBL/GenBank/DDBJ whole genome shotgun (WGS) entry which is preliminary data.</text>
</comment>
<dbReference type="Proteomes" id="UP000321528">
    <property type="component" value="Unassembled WGS sequence"/>
</dbReference>
<accession>A0ABY3KZC2</accession>
<evidence type="ECO:0000313" key="1">
    <source>
        <dbReference type="EMBL" id="TXK08573.1"/>
    </source>
</evidence>
<evidence type="ECO:0000313" key="2">
    <source>
        <dbReference type="Proteomes" id="UP000321528"/>
    </source>
</evidence>
<protein>
    <recommendedName>
        <fullName evidence="3">Bacteriocin</fullName>
    </recommendedName>
</protein>
<keyword evidence="2" id="KW-1185">Reference proteome</keyword>
<name>A0ABY3KZC2_9FLAO</name>
<dbReference type="EMBL" id="VNWL01000006">
    <property type="protein sequence ID" value="TXK08573.1"/>
    <property type="molecule type" value="Genomic_DNA"/>
</dbReference>
<sequence>MKRLENLKGAKSLSTSEQKAIIGGAGGGETCREIFSSGNCCHPSWTDPCGFIGGEYCVNGVCII</sequence>
<dbReference type="RefSeq" id="WP_147833601.1">
    <property type="nucleotide sequence ID" value="NZ_QXFJ01000007.1"/>
</dbReference>
<proteinExistence type="predicted"/>
<organism evidence="1 2">
    <name type="scientific">Flagellimonas aequoris</name>
    <dbReference type="NCBI Taxonomy" id="2306997"/>
    <lineage>
        <taxon>Bacteria</taxon>
        <taxon>Pseudomonadati</taxon>
        <taxon>Bacteroidota</taxon>
        <taxon>Flavobacteriia</taxon>
        <taxon>Flavobacteriales</taxon>
        <taxon>Flavobacteriaceae</taxon>
        <taxon>Flagellimonas</taxon>
    </lineage>
</organism>